<dbReference type="PROSITE" id="PS00856">
    <property type="entry name" value="GUANYLATE_KINASE_1"/>
    <property type="match status" value="1"/>
</dbReference>
<dbReference type="FunFam" id="3.30.63.10:FF:000002">
    <property type="entry name" value="Guanylate kinase 1"/>
    <property type="match status" value="1"/>
</dbReference>
<keyword evidence="14" id="KW-1185">Reference proteome</keyword>
<evidence type="ECO:0000313" key="14">
    <source>
        <dbReference type="Proteomes" id="UP000681035"/>
    </source>
</evidence>
<dbReference type="InterPro" id="IPR017665">
    <property type="entry name" value="Guanylate_kinase"/>
</dbReference>
<comment type="catalytic activity">
    <reaction evidence="10 11">
        <text>GMP + ATP = GDP + ADP</text>
        <dbReference type="Rhea" id="RHEA:20780"/>
        <dbReference type="ChEBI" id="CHEBI:30616"/>
        <dbReference type="ChEBI" id="CHEBI:58115"/>
        <dbReference type="ChEBI" id="CHEBI:58189"/>
        <dbReference type="ChEBI" id="CHEBI:456216"/>
        <dbReference type="EC" id="2.7.4.8"/>
    </reaction>
</comment>
<proteinExistence type="inferred from homology"/>
<dbReference type="AlphaFoldDB" id="A0A810Q719"/>
<dbReference type="InterPro" id="IPR008145">
    <property type="entry name" value="GK/Ca_channel_bsu"/>
</dbReference>
<keyword evidence="11" id="KW-0963">Cytoplasm</keyword>
<evidence type="ECO:0000256" key="11">
    <source>
        <dbReference type="HAMAP-Rule" id="MF_00328"/>
    </source>
</evidence>
<dbReference type="PROSITE" id="PS50052">
    <property type="entry name" value="GUANYLATE_KINASE_2"/>
    <property type="match status" value="1"/>
</dbReference>
<evidence type="ECO:0000256" key="9">
    <source>
        <dbReference type="ARBA" id="ARBA00030128"/>
    </source>
</evidence>
<dbReference type="GO" id="GO:0005524">
    <property type="term" value="F:ATP binding"/>
    <property type="evidence" value="ECO:0007669"/>
    <property type="project" value="UniProtKB-UniRule"/>
</dbReference>
<sequence length="199" mass="22667">MQRRGKTFIVSGPSGVGKSTVLKALFDQRTDLYFSISATTRDPRPGEVDGVHYHFIPAEEFHRMVEEDEFLEYAEYVGNFYGTPKKYVDRAMDDGRDVILDIEIQGANQICAKRPETVRIFIAPPSWVELERRLTARGTDSQEVIQSRLLRAKVELQTASSYDYLVINDTVEQAVAEMAAILCAEHCRPAERLEQLLHK</sequence>
<keyword evidence="7 11" id="KW-0418">Kinase</keyword>
<dbReference type="InterPro" id="IPR020590">
    <property type="entry name" value="Guanylate_kinase_CS"/>
</dbReference>
<dbReference type="InterPro" id="IPR027417">
    <property type="entry name" value="P-loop_NTPase"/>
</dbReference>
<keyword evidence="6 11" id="KW-0547">Nucleotide-binding</keyword>
<evidence type="ECO:0000256" key="6">
    <source>
        <dbReference type="ARBA" id="ARBA00022741"/>
    </source>
</evidence>
<evidence type="ECO:0000256" key="7">
    <source>
        <dbReference type="ARBA" id="ARBA00022777"/>
    </source>
</evidence>
<dbReference type="Gene3D" id="3.40.50.300">
    <property type="entry name" value="P-loop containing nucleotide triphosphate hydrolases"/>
    <property type="match status" value="1"/>
</dbReference>
<dbReference type="InterPro" id="IPR008144">
    <property type="entry name" value="Guanylate_kin-like_dom"/>
</dbReference>
<dbReference type="HAMAP" id="MF_00328">
    <property type="entry name" value="Guanylate_kinase"/>
    <property type="match status" value="1"/>
</dbReference>
<evidence type="ECO:0000256" key="8">
    <source>
        <dbReference type="ARBA" id="ARBA00022840"/>
    </source>
</evidence>
<feature type="domain" description="Guanylate kinase-like" evidence="12">
    <location>
        <begin position="5"/>
        <end position="183"/>
    </location>
</feature>
<dbReference type="PANTHER" id="PTHR23117:SF13">
    <property type="entry name" value="GUANYLATE KINASE"/>
    <property type="match status" value="1"/>
</dbReference>
<comment type="similarity">
    <text evidence="2 11">Belongs to the guanylate kinase family.</text>
</comment>
<comment type="function">
    <text evidence="1 11">Essential for recycling GMP and indirectly, cGMP.</text>
</comment>
<keyword evidence="8 11" id="KW-0067">ATP-binding</keyword>
<name>A0A810Q719_9FIRM</name>
<dbReference type="EMBL" id="AP023418">
    <property type="protein sequence ID" value="BCK81261.1"/>
    <property type="molecule type" value="Genomic_DNA"/>
</dbReference>
<reference evidence="13" key="1">
    <citation type="submission" date="2020-09" db="EMBL/GenBank/DDBJ databases">
        <title>New species isolated from human feces.</title>
        <authorList>
            <person name="Kitahara M."/>
            <person name="Shigeno Y."/>
            <person name="Shime M."/>
            <person name="Matsumoto Y."/>
            <person name="Nakamura S."/>
            <person name="Motooka D."/>
            <person name="Fukuoka S."/>
            <person name="Nishikawa H."/>
            <person name="Benno Y."/>
        </authorList>
    </citation>
    <scope>NUCLEOTIDE SEQUENCE</scope>
    <source>
        <strain evidence="13">MM50</strain>
    </source>
</reference>
<dbReference type="GO" id="GO:0004385">
    <property type="term" value="F:GMP kinase activity"/>
    <property type="evidence" value="ECO:0007669"/>
    <property type="project" value="UniProtKB-UniRule"/>
</dbReference>
<dbReference type="SUPFAM" id="SSF52540">
    <property type="entry name" value="P-loop containing nucleoside triphosphate hydrolases"/>
    <property type="match status" value="1"/>
</dbReference>
<dbReference type="PANTHER" id="PTHR23117">
    <property type="entry name" value="GUANYLATE KINASE-RELATED"/>
    <property type="match status" value="1"/>
</dbReference>
<dbReference type="KEGG" id="vcop:MM50RIKEN_10240"/>
<accession>A0A810Q719</accession>
<keyword evidence="5 11" id="KW-0808">Transferase</keyword>
<evidence type="ECO:0000256" key="1">
    <source>
        <dbReference type="ARBA" id="ARBA00003531"/>
    </source>
</evidence>
<evidence type="ECO:0000256" key="4">
    <source>
        <dbReference type="ARBA" id="ARBA00016296"/>
    </source>
</evidence>
<evidence type="ECO:0000256" key="10">
    <source>
        <dbReference type="ARBA" id="ARBA00048594"/>
    </source>
</evidence>
<feature type="binding site" evidence="11">
    <location>
        <begin position="12"/>
        <end position="19"/>
    </location>
    <ligand>
        <name>ATP</name>
        <dbReference type="ChEBI" id="CHEBI:30616"/>
    </ligand>
</feature>
<dbReference type="NCBIfam" id="TIGR03263">
    <property type="entry name" value="guanyl_kin"/>
    <property type="match status" value="1"/>
</dbReference>
<evidence type="ECO:0000256" key="5">
    <source>
        <dbReference type="ARBA" id="ARBA00022679"/>
    </source>
</evidence>
<evidence type="ECO:0000313" key="13">
    <source>
        <dbReference type="EMBL" id="BCK81261.1"/>
    </source>
</evidence>
<comment type="subcellular location">
    <subcellularLocation>
        <location evidence="11">Cytoplasm</location>
    </subcellularLocation>
</comment>
<dbReference type="Pfam" id="PF00625">
    <property type="entry name" value="Guanylate_kin"/>
    <property type="match status" value="1"/>
</dbReference>
<dbReference type="Gene3D" id="3.30.63.10">
    <property type="entry name" value="Guanylate Kinase phosphate binding domain"/>
    <property type="match status" value="1"/>
</dbReference>
<organism evidence="13 14">
    <name type="scientific">Vescimonas coprocola</name>
    <dbReference type="NCBI Taxonomy" id="2714355"/>
    <lineage>
        <taxon>Bacteria</taxon>
        <taxon>Bacillati</taxon>
        <taxon>Bacillota</taxon>
        <taxon>Clostridia</taxon>
        <taxon>Eubacteriales</taxon>
        <taxon>Oscillospiraceae</taxon>
        <taxon>Vescimonas</taxon>
    </lineage>
</organism>
<evidence type="ECO:0000259" key="12">
    <source>
        <dbReference type="PROSITE" id="PS50052"/>
    </source>
</evidence>
<protein>
    <recommendedName>
        <fullName evidence="4 11">Guanylate kinase</fullName>
        <ecNumber evidence="3 11">2.7.4.8</ecNumber>
    </recommendedName>
    <alternativeName>
        <fullName evidence="9 11">GMP kinase</fullName>
    </alternativeName>
</protein>
<dbReference type="CDD" id="cd00071">
    <property type="entry name" value="GMPK"/>
    <property type="match status" value="1"/>
</dbReference>
<dbReference type="RefSeq" id="WP_213542013.1">
    <property type="nucleotide sequence ID" value="NZ_AP023418.1"/>
</dbReference>
<evidence type="ECO:0000256" key="3">
    <source>
        <dbReference type="ARBA" id="ARBA00012961"/>
    </source>
</evidence>
<dbReference type="GO" id="GO:0005829">
    <property type="term" value="C:cytosol"/>
    <property type="evidence" value="ECO:0007669"/>
    <property type="project" value="TreeGrafter"/>
</dbReference>
<dbReference type="Proteomes" id="UP000681035">
    <property type="component" value="Chromosome"/>
</dbReference>
<gene>
    <name evidence="11 13" type="primary">gmk</name>
    <name evidence="13" type="ORF">MM50RIKEN_10240</name>
</gene>
<evidence type="ECO:0000256" key="2">
    <source>
        <dbReference type="ARBA" id="ARBA00005790"/>
    </source>
</evidence>
<dbReference type="EC" id="2.7.4.8" evidence="3 11"/>
<dbReference type="SMART" id="SM00072">
    <property type="entry name" value="GuKc"/>
    <property type="match status" value="1"/>
</dbReference>